<sequence>MIHPMSTQSARTLRQQMSGPERRLWYLLRRKQIEGFRFRRQQPIDRYIVDFVCLKERLVIELDGGSHVETEGYDKVRTAWLEAKGYRVLRFWNNDVMGNQEGVIEVILEALHRRPSSPLPHPPPEVGGGD</sequence>
<dbReference type="SUPFAM" id="SSF52980">
    <property type="entry name" value="Restriction endonuclease-like"/>
    <property type="match status" value="1"/>
</dbReference>
<dbReference type="Gene3D" id="3.40.960.10">
    <property type="entry name" value="VSR Endonuclease"/>
    <property type="match status" value="1"/>
</dbReference>
<dbReference type="PANTHER" id="PTHR38590">
    <property type="entry name" value="BLL0828 PROTEIN"/>
    <property type="match status" value="1"/>
</dbReference>
<dbReference type="KEGG" id="hadh:FRZ61_12510"/>
<dbReference type="AlphaFoldDB" id="A0A5J6N305"/>
<evidence type="ECO:0000259" key="1">
    <source>
        <dbReference type="Pfam" id="PF04480"/>
    </source>
</evidence>
<protein>
    <submittedName>
        <fullName evidence="2">DUF559 domain-containing protein</fullName>
    </submittedName>
</protein>
<gene>
    <name evidence="2" type="primary">ycjD</name>
    <name evidence="2" type="ORF">FRZ61_12510</name>
</gene>
<evidence type="ECO:0000313" key="2">
    <source>
        <dbReference type="EMBL" id="QEX21326.1"/>
    </source>
</evidence>
<evidence type="ECO:0000313" key="3">
    <source>
        <dbReference type="Proteomes" id="UP000325797"/>
    </source>
</evidence>
<name>A0A5J6N305_9PROT</name>
<dbReference type="InterPro" id="IPR007569">
    <property type="entry name" value="DUF559"/>
</dbReference>
<dbReference type="PANTHER" id="PTHR38590:SF1">
    <property type="entry name" value="BLL0828 PROTEIN"/>
    <property type="match status" value="1"/>
</dbReference>
<dbReference type="EMBL" id="CP042582">
    <property type="protein sequence ID" value="QEX21326.1"/>
    <property type="molecule type" value="Genomic_DNA"/>
</dbReference>
<dbReference type="CDD" id="cd01038">
    <property type="entry name" value="Endonuclease_DUF559"/>
    <property type="match status" value="1"/>
</dbReference>
<dbReference type="Proteomes" id="UP000325797">
    <property type="component" value="Chromosome"/>
</dbReference>
<reference evidence="2 3" key="1">
    <citation type="submission" date="2019-08" db="EMBL/GenBank/DDBJ databases">
        <title>Hyperibacter terrae gen. nov., sp. nov. and Hyperibacter viscosus sp. nov., two new members in the family Rhodospirillaceae isolated from the rhizosphere of Hypericum perforatum.</title>
        <authorList>
            <person name="Noviana Z."/>
        </authorList>
    </citation>
    <scope>NUCLEOTIDE SEQUENCE [LARGE SCALE GENOMIC DNA]</scope>
    <source>
        <strain evidence="2 3">R5959</strain>
    </source>
</reference>
<dbReference type="Pfam" id="PF04480">
    <property type="entry name" value="DUF559"/>
    <property type="match status" value="1"/>
</dbReference>
<organism evidence="2 3">
    <name type="scientific">Hypericibacter adhaerens</name>
    <dbReference type="NCBI Taxonomy" id="2602016"/>
    <lineage>
        <taxon>Bacteria</taxon>
        <taxon>Pseudomonadati</taxon>
        <taxon>Pseudomonadota</taxon>
        <taxon>Alphaproteobacteria</taxon>
        <taxon>Rhodospirillales</taxon>
        <taxon>Dongiaceae</taxon>
        <taxon>Hypericibacter</taxon>
    </lineage>
</organism>
<dbReference type="InterPro" id="IPR011335">
    <property type="entry name" value="Restrct_endonuc-II-like"/>
</dbReference>
<proteinExistence type="predicted"/>
<feature type="domain" description="DUF559" evidence="1">
    <location>
        <begin position="7"/>
        <end position="111"/>
    </location>
</feature>
<dbReference type="InterPro" id="IPR047216">
    <property type="entry name" value="Endonuclease_DUF559_bact"/>
</dbReference>
<accession>A0A5J6N305</accession>
<keyword evidence="3" id="KW-1185">Reference proteome</keyword>